<feature type="transmembrane region" description="Helical" evidence="1">
    <location>
        <begin position="129"/>
        <end position="155"/>
    </location>
</feature>
<keyword evidence="1" id="KW-1133">Transmembrane helix</keyword>
<feature type="transmembrane region" description="Helical" evidence="1">
    <location>
        <begin position="6"/>
        <end position="30"/>
    </location>
</feature>
<organism evidence="2 3">
    <name type="scientific">Desulfosarcina widdelii</name>
    <dbReference type="NCBI Taxonomy" id="947919"/>
    <lineage>
        <taxon>Bacteria</taxon>
        <taxon>Pseudomonadati</taxon>
        <taxon>Thermodesulfobacteriota</taxon>
        <taxon>Desulfobacteria</taxon>
        <taxon>Desulfobacterales</taxon>
        <taxon>Desulfosarcinaceae</taxon>
        <taxon>Desulfosarcina</taxon>
    </lineage>
</organism>
<feature type="transmembrane region" description="Helical" evidence="1">
    <location>
        <begin position="42"/>
        <end position="63"/>
    </location>
</feature>
<feature type="transmembrane region" description="Helical" evidence="1">
    <location>
        <begin position="161"/>
        <end position="179"/>
    </location>
</feature>
<dbReference type="KEGG" id="dwd:DSCW_29570"/>
<reference evidence="2 3" key="1">
    <citation type="submission" date="2019-11" db="EMBL/GenBank/DDBJ databases">
        <title>Comparative genomics of hydrocarbon-degrading Desulfosarcina strains.</title>
        <authorList>
            <person name="Watanabe M."/>
            <person name="Kojima H."/>
            <person name="Fukui M."/>
        </authorList>
    </citation>
    <scope>NUCLEOTIDE SEQUENCE [LARGE SCALE GENOMIC DNA]</scope>
    <source>
        <strain evidence="2 3">PP31</strain>
    </source>
</reference>
<dbReference type="RefSeq" id="WP_231715748.1">
    <property type="nucleotide sequence ID" value="NZ_AP021875.1"/>
</dbReference>
<name>A0A5K7Z4C0_9BACT</name>
<accession>A0A5K7Z4C0</accession>
<keyword evidence="1" id="KW-0472">Membrane</keyword>
<keyword evidence="1" id="KW-0812">Transmembrane</keyword>
<feature type="transmembrane region" description="Helical" evidence="1">
    <location>
        <begin position="186"/>
        <end position="211"/>
    </location>
</feature>
<dbReference type="Pfam" id="PF07556">
    <property type="entry name" value="DUF1538"/>
    <property type="match status" value="1"/>
</dbReference>
<evidence type="ECO:0000313" key="3">
    <source>
        <dbReference type="Proteomes" id="UP000427769"/>
    </source>
</evidence>
<feature type="transmembrane region" description="Helical" evidence="1">
    <location>
        <begin position="223"/>
        <end position="244"/>
    </location>
</feature>
<feature type="transmembrane region" description="Helical" evidence="1">
    <location>
        <begin position="83"/>
        <end position="108"/>
    </location>
</feature>
<proteinExistence type="predicted"/>
<gene>
    <name evidence="2" type="ORF">DSCW_29570</name>
</gene>
<dbReference type="InterPro" id="IPR011435">
    <property type="entry name" value="UmpAB"/>
</dbReference>
<evidence type="ECO:0000256" key="1">
    <source>
        <dbReference type="SAM" id="Phobius"/>
    </source>
</evidence>
<dbReference type="EMBL" id="AP021875">
    <property type="protein sequence ID" value="BBO75540.1"/>
    <property type="molecule type" value="Genomic_DNA"/>
</dbReference>
<dbReference type="AlphaFoldDB" id="A0A5K7Z4C0"/>
<dbReference type="Proteomes" id="UP000427769">
    <property type="component" value="Chromosome"/>
</dbReference>
<keyword evidence="3" id="KW-1185">Reference proteome</keyword>
<sequence>MLRQAAAALGTALLGSCRDLAPIVVVIALFQGMILRQPLPEFFSIAMGLGLVILGLALFVVGLDIGLFPLGEALAEEFARKGSLTWLLVFSFMLGSGTTVAEPALIAITREGALAVSEAGLIPRTQASIAGYALGVRLTVAVSVGVAIVIGVLRILRGWPLPYFILGGYGLVMLMTLFAPKEIIGLAYDLGGVTTSTVTVPLVTALGVGLARTIRGRDPLTDGFGLIALASLTPMIFVMVYGLVMH</sequence>
<protein>
    <submittedName>
        <fullName evidence="2">Membrane protein</fullName>
    </submittedName>
</protein>
<evidence type="ECO:0000313" key="2">
    <source>
        <dbReference type="EMBL" id="BBO75540.1"/>
    </source>
</evidence>
<dbReference type="PROSITE" id="PS51257">
    <property type="entry name" value="PROKAR_LIPOPROTEIN"/>
    <property type="match status" value="1"/>
</dbReference>